<dbReference type="Gene3D" id="2.30.30.280">
    <property type="entry name" value="Adenine nucleotide alpha hydrolases-like domains"/>
    <property type="match status" value="1"/>
</dbReference>
<dbReference type="PANTHER" id="PTHR11933:SF5">
    <property type="entry name" value="MITOCHONDRIAL TRNA-SPECIFIC 2-THIOURIDYLASE 1"/>
    <property type="match status" value="1"/>
</dbReference>
<dbReference type="Proteomes" id="UP001162156">
    <property type="component" value="Unassembled WGS sequence"/>
</dbReference>
<protein>
    <recommendedName>
        <fullName evidence="3">tRNA-5-taurinomethyluridine 2-sulfurtransferase</fullName>
        <ecNumber evidence="3">2.8.1.14</ecNumber>
    </recommendedName>
</protein>
<keyword evidence="8" id="KW-0067">ATP-binding</keyword>
<feature type="domain" description="tRNA-specific 2-thiouridylase MnmA-like central" evidence="13">
    <location>
        <begin position="42"/>
        <end position="105"/>
    </location>
</feature>
<dbReference type="SUPFAM" id="SSF52402">
    <property type="entry name" value="Adenine nucleotide alpha hydrolases-like"/>
    <property type="match status" value="1"/>
</dbReference>
<evidence type="ECO:0000259" key="13">
    <source>
        <dbReference type="Pfam" id="PF20259"/>
    </source>
</evidence>
<dbReference type="GO" id="GO:0005524">
    <property type="term" value="F:ATP binding"/>
    <property type="evidence" value="ECO:0007669"/>
    <property type="project" value="UniProtKB-KW"/>
</dbReference>
<evidence type="ECO:0000256" key="2">
    <source>
        <dbReference type="ARBA" id="ARBA00006191"/>
    </source>
</evidence>
<keyword evidence="9" id="KW-0694">RNA-binding</keyword>
<proteinExistence type="inferred from homology"/>
<evidence type="ECO:0000259" key="12">
    <source>
        <dbReference type="Pfam" id="PF20258"/>
    </source>
</evidence>
<keyword evidence="7" id="KW-0547">Nucleotide-binding</keyword>
<feature type="domain" description="tRNA-specific 2-thiouridylase MnmA-like C-terminal" evidence="12">
    <location>
        <begin position="117"/>
        <end position="193"/>
    </location>
</feature>
<reference evidence="14" key="1">
    <citation type="journal article" date="2023" name="Insect Mol. Biol.">
        <title>Genome sequencing provides insights into the evolution of gene families encoding plant cell wall-degrading enzymes in longhorned beetles.</title>
        <authorList>
            <person name="Shin N.R."/>
            <person name="Okamura Y."/>
            <person name="Kirsch R."/>
            <person name="Pauchet Y."/>
        </authorList>
    </citation>
    <scope>NUCLEOTIDE SEQUENCE</scope>
    <source>
        <strain evidence="14">RBIC_L_NR</strain>
    </source>
</reference>
<name>A0AAV8WVX1_9CUCU</name>
<dbReference type="Gene3D" id="3.40.50.620">
    <property type="entry name" value="HUPs"/>
    <property type="match status" value="1"/>
</dbReference>
<dbReference type="Pfam" id="PF20258">
    <property type="entry name" value="tRNA_Me_trans_C"/>
    <property type="match status" value="1"/>
</dbReference>
<dbReference type="EC" id="2.8.1.14" evidence="3"/>
<dbReference type="InterPro" id="IPR046885">
    <property type="entry name" value="MnmA-like_C"/>
</dbReference>
<evidence type="ECO:0000313" key="15">
    <source>
        <dbReference type="Proteomes" id="UP001162156"/>
    </source>
</evidence>
<comment type="similarity">
    <text evidence="2">Belongs to the MnmA/TRMU family.</text>
</comment>
<dbReference type="InterPro" id="IPR014729">
    <property type="entry name" value="Rossmann-like_a/b/a_fold"/>
</dbReference>
<keyword evidence="15" id="KW-1185">Reference proteome</keyword>
<dbReference type="GO" id="GO:0061708">
    <property type="term" value="F:tRNA-5-taurinomethyluridine 2-sulfurtransferase"/>
    <property type="evidence" value="ECO:0007669"/>
    <property type="project" value="UniProtKB-EC"/>
</dbReference>
<comment type="function">
    <text evidence="1">Catalyzes the 2-thiolation of uridine at the wobble position (U34) of mitochondrial tRNA(Lys), tRNA(Glu) and tRNA(Gln). Required for the formation of 5-taurinomethyl-2-thiouridine (tm5s2U) of mitochondrial tRNA(Lys), tRNA(Glu), and tRNA(Gln) at the wobble position. ATP is required to activate the C2 atom of the wobble base.</text>
</comment>
<keyword evidence="10" id="KW-1015">Disulfide bond</keyword>
<evidence type="ECO:0000256" key="8">
    <source>
        <dbReference type="ARBA" id="ARBA00022840"/>
    </source>
</evidence>
<dbReference type="GO" id="GO:0005739">
    <property type="term" value="C:mitochondrion"/>
    <property type="evidence" value="ECO:0007669"/>
    <property type="project" value="TreeGrafter"/>
</dbReference>
<evidence type="ECO:0000256" key="1">
    <source>
        <dbReference type="ARBA" id="ARBA00003986"/>
    </source>
</evidence>
<keyword evidence="4" id="KW-0820">tRNA-binding</keyword>
<evidence type="ECO:0000313" key="14">
    <source>
        <dbReference type="EMBL" id="KAJ8930616.1"/>
    </source>
</evidence>
<dbReference type="GO" id="GO:0002143">
    <property type="term" value="P:tRNA wobble position uridine thiolation"/>
    <property type="evidence" value="ECO:0007669"/>
    <property type="project" value="TreeGrafter"/>
</dbReference>
<evidence type="ECO:0000256" key="3">
    <source>
        <dbReference type="ARBA" id="ARBA00011953"/>
    </source>
</evidence>
<dbReference type="PANTHER" id="PTHR11933">
    <property type="entry name" value="TRNA 5-METHYLAMINOMETHYL-2-THIOURIDYLATE -METHYLTRANSFERASE"/>
    <property type="match status" value="1"/>
</dbReference>
<sequence length="217" mass="24674">MFPLGELTKSDVKHIALENKLEKFVTKPESMGICFIGSRNFQNFIKEYISDKPGDFVNVDNAKIVGQHRGIHQWTLGQRTKLQGLPEAFFTARKCIENNTVYVAQGTNHPILYTSLFFTSKAHWIHSVPEELTRGEILECNFKFQHTEEWTACEVCDTNQGLIVKLSDQKRCITPGQYAVFSKNCECLGSARIVNSGISNFSLNYLQNRGMMSNIKK</sequence>
<dbReference type="EMBL" id="JANEYF010004595">
    <property type="protein sequence ID" value="KAJ8930616.1"/>
    <property type="molecule type" value="Genomic_DNA"/>
</dbReference>
<dbReference type="InterPro" id="IPR023382">
    <property type="entry name" value="MnmA-like_central_sf"/>
</dbReference>
<gene>
    <name evidence="14" type="ORF">NQ314_016529</name>
</gene>
<accession>A0AAV8WVX1</accession>
<dbReference type="Pfam" id="PF20259">
    <property type="entry name" value="tRNA_Me_trans_M"/>
    <property type="match status" value="1"/>
</dbReference>
<keyword evidence="6" id="KW-0819">tRNA processing</keyword>
<dbReference type="AlphaFoldDB" id="A0AAV8WVX1"/>
<evidence type="ECO:0000256" key="7">
    <source>
        <dbReference type="ARBA" id="ARBA00022741"/>
    </source>
</evidence>
<evidence type="ECO:0000256" key="10">
    <source>
        <dbReference type="ARBA" id="ARBA00023157"/>
    </source>
</evidence>
<dbReference type="InterPro" id="IPR046884">
    <property type="entry name" value="MnmA-like_central"/>
</dbReference>
<keyword evidence="5" id="KW-0808">Transferase</keyword>
<comment type="caution">
    <text evidence="14">The sequence shown here is derived from an EMBL/GenBank/DDBJ whole genome shotgun (WGS) entry which is preliminary data.</text>
</comment>
<dbReference type="FunFam" id="2.30.30.280:FF:000001">
    <property type="entry name" value="tRNA-specific 2-thiouridylase MnmA"/>
    <property type="match status" value="1"/>
</dbReference>
<dbReference type="Pfam" id="PF03054">
    <property type="entry name" value="tRNA_Me_trans"/>
    <property type="match status" value="1"/>
</dbReference>
<evidence type="ECO:0000256" key="5">
    <source>
        <dbReference type="ARBA" id="ARBA00022679"/>
    </source>
</evidence>
<comment type="catalytic activity">
    <reaction evidence="11">
        <text>5-taurinomethyluridine(34) in tRNA + S-sulfanyl-L-cysteinyl-[protein] + AH2 + ATP = 5-taurinomethyl-2-thiouridine(34) in tRNA + L-cysteinyl-[protein] + A + AMP + diphosphate + H(+)</text>
        <dbReference type="Rhea" id="RHEA:47040"/>
        <dbReference type="Rhea" id="RHEA-COMP:10131"/>
        <dbReference type="Rhea" id="RHEA-COMP:11726"/>
        <dbReference type="Rhea" id="RHEA-COMP:11732"/>
        <dbReference type="Rhea" id="RHEA-COMP:11733"/>
        <dbReference type="ChEBI" id="CHEBI:13193"/>
        <dbReference type="ChEBI" id="CHEBI:15378"/>
        <dbReference type="ChEBI" id="CHEBI:17499"/>
        <dbReference type="ChEBI" id="CHEBI:29950"/>
        <dbReference type="ChEBI" id="CHEBI:30616"/>
        <dbReference type="ChEBI" id="CHEBI:33019"/>
        <dbReference type="ChEBI" id="CHEBI:61963"/>
        <dbReference type="ChEBI" id="CHEBI:87171"/>
        <dbReference type="ChEBI" id="CHEBI:87172"/>
        <dbReference type="ChEBI" id="CHEBI:456215"/>
        <dbReference type="EC" id="2.8.1.14"/>
    </reaction>
</comment>
<evidence type="ECO:0000256" key="11">
    <source>
        <dbReference type="ARBA" id="ARBA00049564"/>
    </source>
</evidence>
<organism evidence="14 15">
    <name type="scientific">Rhamnusium bicolor</name>
    <dbReference type="NCBI Taxonomy" id="1586634"/>
    <lineage>
        <taxon>Eukaryota</taxon>
        <taxon>Metazoa</taxon>
        <taxon>Ecdysozoa</taxon>
        <taxon>Arthropoda</taxon>
        <taxon>Hexapoda</taxon>
        <taxon>Insecta</taxon>
        <taxon>Pterygota</taxon>
        <taxon>Neoptera</taxon>
        <taxon>Endopterygota</taxon>
        <taxon>Coleoptera</taxon>
        <taxon>Polyphaga</taxon>
        <taxon>Cucujiformia</taxon>
        <taxon>Chrysomeloidea</taxon>
        <taxon>Cerambycidae</taxon>
        <taxon>Lepturinae</taxon>
        <taxon>Rhagiini</taxon>
        <taxon>Rhamnusium</taxon>
    </lineage>
</organism>
<evidence type="ECO:0000256" key="4">
    <source>
        <dbReference type="ARBA" id="ARBA00022555"/>
    </source>
</evidence>
<evidence type="ECO:0000256" key="9">
    <source>
        <dbReference type="ARBA" id="ARBA00022884"/>
    </source>
</evidence>
<dbReference type="Gene3D" id="2.40.30.10">
    <property type="entry name" value="Translation factors"/>
    <property type="match status" value="1"/>
</dbReference>
<dbReference type="GO" id="GO:0000049">
    <property type="term" value="F:tRNA binding"/>
    <property type="evidence" value="ECO:0007669"/>
    <property type="project" value="UniProtKB-KW"/>
</dbReference>
<evidence type="ECO:0000256" key="6">
    <source>
        <dbReference type="ARBA" id="ARBA00022694"/>
    </source>
</evidence>